<dbReference type="RefSeq" id="WP_264601274.1">
    <property type="nucleotide sequence ID" value="NZ_JAOQNS010000005.1"/>
</dbReference>
<feature type="signal peptide" evidence="1">
    <location>
        <begin position="1"/>
        <end position="19"/>
    </location>
</feature>
<dbReference type="SMART" id="SM01324">
    <property type="entry name" value="YARHG"/>
    <property type="match status" value="1"/>
</dbReference>
<comment type="caution">
    <text evidence="3">The sequence shown here is derived from an EMBL/GenBank/DDBJ whole genome shotgun (WGS) entry which is preliminary data.</text>
</comment>
<dbReference type="PROSITE" id="PS51257">
    <property type="entry name" value="PROKAR_LIPOPROTEIN"/>
    <property type="match status" value="1"/>
</dbReference>
<gene>
    <name evidence="3" type="ORF">M2319_001959</name>
</gene>
<accession>A0ABT3HB53</accession>
<reference evidence="4" key="1">
    <citation type="submission" date="2023-07" db="EMBL/GenBank/DDBJ databases">
        <title>Genome sequencing of Purple Non-Sulfur Bacteria from various extreme environments.</title>
        <authorList>
            <person name="Mayer M."/>
        </authorList>
    </citation>
    <scope>NUCLEOTIDE SEQUENCE [LARGE SCALE GENOMIC DNA]</scope>
    <source>
        <strain evidence="4">DSM 17935</strain>
    </source>
</reference>
<dbReference type="InterPro" id="IPR038434">
    <property type="entry name" value="YARHG_sf"/>
</dbReference>
<dbReference type="EMBL" id="JAOQNS010000005">
    <property type="protein sequence ID" value="MCW2307622.1"/>
    <property type="molecule type" value="Genomic_DNA"/>
</dbReference>
<keyword evidence="4" id="KW-1185">Reference proteome</keyword>
<protein>
    <recommendedName>
        <fullName evidence="2">YARHG domain-containing protein</fullName>
    </recommendedName>
</protein>
<evidence type="ECO:0000313" key="4">
    <source>
        <dbReference type="Proteomes" id="UP001209755"/>
    </source>
</evidence>
<feature type="domain" description="YARHG" evidence="2">
    <location>
        <begin position="29"/>
        <end position="106"/>
    </location>
</feature>
<evidence type="ECO:0000259" key="2">
    <source>
        <dbReference type="SMART" id="SM01324"/>
    </source>
</evidence>
<keyword evidence="1" id="KW-0732">Signal</keyword>
<dbReference type="Proteomes" id="UP001209755">
    <property type="component" value="Unassembled WGS sequence"/>
</dbReference>
<feature type="chain" id="PRO_5045488956" description="YARHG domain-containing protein" evidence="1">
    <location>
        <begin position="20"/>
        <end position="111"/>
    </location>
</feature>
<sequence length="111" mass="12291">MKKPFSAILTAACTGTALAFGCGVANAQAFSVFPDSSERALANWELESLSCQDLWVARNEIYYRNGYCFKTKRGRNFFDNSGCSTSNPPFSRVESNNVARIKRMEGNLGCR</sequence>
<evidence type="ECO:0000256" key="1">
    <source>
        <dbReference type="SAM" id="SignalP"/>
    </source>
</evidence>
<organism evidence="3 4">
    <name type="scientific">Rhodobium gokarnense</name>
    <dbReference type="NCBI Taxonomy" id="364296"/>
    <lineage>
        <taxon>Bacteria</taxon>
        <taxon>Pseudomonadati</taxon>
        <taxon>Pseudomonadota</taxon>
        <taxon>Alphaproteobacteria</taxon>
        <taxon>Hyphomicrobiales</taxon>
        <taxon>Rhodobiaceae</taxon>
        <taxon>Rhodobium</taxon>
    </lineage>
</organism>
<evidence type="ECO:0000313" key="3">
    <source>
        <dbReference type="EMBL" id="MCW2307622.1"/>
    </source>
</evidence>
<name>A0ABT3HB53_9HYPH</name>
<dbReference type="InterPro" id="IPR025582">
    <property type="entry name" value="YARHG_dom"/>
</dbReference>
<dbReference type="Pfam" id="PF13308">
    <property type="entry name" value="YARHG"/>
    <property type="match status" value="1"/>
</dbReference>
<proteinExistence type="predicted"/>
<dbReference type="Gene3D" id="1.20.58.1690">
    <property type="match status" value="1"/>
</dbReference>